<keyword evidence="2 4" id="KW-0479">Metal-binding</keyword>
<dbReference type="Proteomes" id="UP000772434">
    <property type="component" value="Unassembled WGS sequence"/>
</dbReference>
<protein>
    <recommendedName>
        <fullName evidence="10">RhoGAP-domain-containing protein</fullName>
    </recommendedName>
</protein>
<dbReference type="PROSITE" id="PS50238">
    <property type="entry name" value="RHOGAP"/>
    <property type="match status" value="1"/>
</dbReference>
<feature type="compositionally biased region" description="Basic and acidic residues" evidence="5">
    <location>
        <begin position="545"/>
        <end position="555"/>
    </location>
</feature>
<dbReference type="Gene3D" id="2.10.110.10">
    <property type="entry name" value="Cysteine Rich Protein"/>
    <property type="match status" value="3"/>
</dbReference>
<keyword evidence="1" id="KW-0343">GTPase activation</keyword>
<feature type="region of interest" description="Disordered" evidence="5">
    <location>
        <begin position="1160"/>
        <end position="1266"/>
    </location>
</feature>
<dbReference type="Pfam" id="PF00412">
    <property type="entry name" value="LIM"/>
    <property type="match status" value="1"/>
</dbReference>
<feature type="compositionally biased region" description="Polar residues" evidence="5">
    <location>
        <begin position="735"/>
        <end position="746"/>
    </location>
</feature>
<feature type="region of interest" description="Disordered" evidence="5">
    <location>
        <begin position="543"/>
        <end position="572"/>
    </location>
</feature>
<comment type="caution">
    <text evidence="8">The sequence shown here is derived from an EMBL/GenBank/DDBJ whole genome shotgun (WGS) entry which is preliminary data.</text>
</comment>
<feature type="region of interest" description="Disordered" evidence="5">
    <location>
        <begin position="645"/>
        <end position="667"/>
    </location>
</feature>
<evidence type="ECO:0008006" key="10">
    <source>
        <dbReference type="Google" id="ProtNLM"/>
    </source>
</evidence>
<dbReference type="GO" id="GO:0005096">
    <property type="term" value="F:GTPase activator activity"/>
    <property type="evidence" value="ECO:0007669"/>
    <property type="project" value="UniProtKB-KW"/>
</dbReference>
<feature type="compositionally biased region" description="Polar residues" evidence="5">
    <location>
        <begin position="649"/>
        <end position="661"/>
    </location>
</feature>
<dbReference type="OrthoDB" id="20689at2759"/>
<feature type="compositionally biased region" description="Polar residues" evidence="5">
    <location>
        <begin position="704"/>
        <end position="718"/>
    </location>
</feature>
<feature type="compositionally biased region" description="Polar residues" evidence="5">
    <location>
        <begin position="1226"/>
        <end position="1242"/>
    </location>
</feature>
<name>A0A9P5Q1J7_9AGAR</name>
<feature type="compositionally biased region" description="Pro residues" evidence="5">
    <location>
        <begin position="1182"/>
        <end position="1197"/>
    </location>
</feature>
<dbReference type="SUPFAM" id="SSF48350">
    <property type="entry name" value="GTPase activation domain, GAP"/>
    <property type="match status" value="1"/>
</dbReference>
<dbReference type="AlphaFoldDB" id="A0A9P5Q1J7"/>
<evidence type="ECO:0000313" key="9">
    <source>
        <dbReference type="Proteomes" id="UP000772434"/>
    </source>
</evidence>
<dbReference type="InterPro" id="IPR000198">
    <property type="entry name" value="RhoGAP_dom"/>
</dbReference>
<feature type="region of interest" description="Disordered" evidence="5">
    <location>
        <begin position="681"/>
        <end position="769"/>
    </location>
</feature>
<sequence>MNNSGMSNRFIRLTTSSQRGSQPQYFLSHIKTTQHRFTQLIIVRFVLERKATANNRLGFHHLRIMWESNARSFCQSFRDSFPSELFQMHGKSLADCGDVVASKFFPIDGPDGKQQPLCERDYFRRLNLICAKCGMALRGSYITACNKKYHVEHFTCSLCATLFGPQDSYYEHDGDVYCHFHYSARFATKCAGCSTAILKQFVEINRNMRDECWHPECYMINKFWNVKVVSRRPASIEGEPEEPEYVEEERRETPASLKEKQVRMEQLVYRIWTVLSAFEESSAACISDMLRQVSNGQYLDAIRMAEKFILHVEVLFASIDDLEFHFARLTMKGMSHVREARMLCRKTVELFTLLSHTQETGSRRMGMTQELLALVTGLAHYLKILIRIALTGALKLEREAPGQTGNSGNATLRQGEAMAGFLDKLHLLAVQGGNPSARRMIKGQNGEVVLNGNGNTGTQGVTYGFRSLAPENAGESPFTTATSSGVDGAGQISSSHPPSDLCVKCGLTVEEDCVRLGTYQRWHSKCVGCQICGKIAEIPLPPTVAKDKEKERDTSADGGSSTQPPKLTSARRPPANVGFFVYEVDTMKETASFGSVPTVILCTDHAHTGCRGGFKAVQRLEQYAFLLNVALRRLYLLLRKQGVVPLSPAPSSTPQGQSSETDPYRNSADIMRMKQVHLDRKLSATARLPKRSTIIESPAGRSVHPSNVLLSQKSQEATQPHHPHQHHQHYHNEDQQAVLSQQTKSPNLPPPHTPSYLQQQSTRPNMNPLDVNNGQSLLKPSFGRNTEVKIIDEQSQPGSPAVGSEDQYQQGMLNIPPADDSITLADIGPLIEAAQAREQQRSLPRMNSIPYVAELSVLESAIVKYSAVLVLIRSQLREQIDLEELLEMVEAKKTGFWKTLLGRGDKKSQKKKTGTFCVPLEDLVSQEGVDSLLGASRATLRVPSFIDDVISAMRQMDMSVEGIFRKNGNIGRLRQLTDAINKDPLSVDLSQDNAVQLAALLKKFLRELPEPLMTFKLYRLWVGAHGIKNDDERKRLLHMLCIIMPKAHRDTMEVLFVFLKWVASFAHMDEVTGSKMDLGNLATVICPSILYTRSQGPVRDESFKAIGVVTSLLENQDEFFAVPEEFMLILHDQEYFVNSMELPGKEFMKKCDTYQKVKSVNGSRLPTPGLYNGPNGSTPRITPGPSPVVSERPPPPSHGHVGNTGTSRTPQPQPEEWGSPRPPMHSINSNGLPTPSRPSSYIQPRASGEYPNPNNYTPNPPRQRTG</sequence>
<feature type="domain" description="Rho-GAP" evidence="7">
    <location>
        <begin position="918"/>
        <end position="1120"/>
    </location>
</feature>
<dbReference type="Gene3D" id="1.10.555.10">
    <property type="entry name" value="Rho GTPase activation protein"/>
    <property type="match status" value="1"/>
</dbReference>
<dbReference type="GO" id="GO:0051056">
    <property type="term" value="P:regulation of small GTPase mediated signal transduction"/>
    <property type="evidence" value="ECO:0007669"/>
    <property type="project" value="TreeGrafter"/>
</dbReference>
<evidence type="ECO:0000313" key="8">
    <source>
        <dbReference type="EMBL" id="KAF9072305.1"/>
    </source>
</evidence>
<dbReference type="InterPro" id="IPR001781">
    <property type="entry name" value="Znf_LIM"/>
</dbReference>
<dbReference type="PANTHER" id="PTHR14963">
    <property type="entry name" value="RHO GTPASE ACTIVATING PROTEIN 18,19-RELATED"/>
    <property type="match status" value="1"/>
</dbReference>
<accession>A0A9P5Q1J7</accession>
<evidence type="ECO:0000259" key="6">
    <source>
        <dbReference type="PROSITE" id="PS50023"/>
    </source>
</evidence>
<reference evidence="8" key="1">
    <citation type="submission" date="2020-11" db="EMBL/GenBank/DDBJ databases">
        <authorList>
            <consortium name="DOE Joint Genome Institute"/>
            <person name="Ahrendt S."/>
            <person name="Riley R."/>
            <person name="Andreopoulos W."/>
            <person name="Labutti K."/>
            <person name="Pangilinan J."/>
            <person name="Ruiz-Duenas F.J."/>
            <person name="Barrasa J.M."/>
            <person name="Sanchez-Garcia M."/>
            <person name="Camarero S."/>
            <person name="Miyauchi S."/>
            <person name="Serrano A."/>
            <person name="Linde D."/>
            <person name="Babiker R."/>
            <person name="Drula E."/>
            <person name="Ayuso-Fernandez I."/>
            <person name="Pacheco R."/>
            <person name="Padilla G."/>
            <person name="Ferreira P."/>
            <person name="Barriuso J."/>
            <person name="Kellner H."/>
            <person name="Castanera R."/>
            <person name="Alfaro M."/>
            <person name="Ramirez L."/>
            <person name="Pisabarro A.G."/>
            <person name="Kuo A."/>
            <person name="Tritt A."/>
            <person name="Lipzen A."/>
            <person name="He G."/>
            <person name="Yan M."/>
            <person name="Ng V."/>
            <person name="Cullen D."/>
            <person name="Martin F."/>
            <person name="Rosso M.-N."/>
            <person name="Henrissat B."/>
            <person name="Hibbett D."/>
            <person name="Martinez A.T."/>
            <person name="Grigoriev I.V."/>
        </authorList>
    </citation>
    <scope>NUCLEOTIDE SEQUENCE</scope>
    <source>
        <strain evidence="8">AH 40177</strain>
    </source>
</reference>
<organism evidence="8 9">
    <name type="scientific">Rhodocollybia butyracea</name>
    <dbReference type="NCBI Taxonomy" id="206335"/>
    <lineage>
        <taxon>Eukaryota</taxon>
        <taxon>Fungi</taxon>
        <taxon>Dikarya</taxon>
        <taxon>Basidiomycota</taxon>
        <taxon>Agaricomycotina</taxon>
        <taxon>Agaricomycetes</taxon>
        <taxon>Agaricomycetidae</taxon>
        <taxon>Agaricales</taxon>
        <taxon>Marasmiineae</taxon>
        <taxon>Omphalotaceae</taxon>
        <taxon>Rhodocollybia</taxon>
    </lineage>
</organism>
<evidence type="ECO:0000256" key="5">
    <source>
        <dbReference type="SAM" id="MobiDB-lite"/>
    </source>
</evidence>
<dbReference type="Pfam" id="PF00620">
    <property type="entry name" value="RhoGAP"/>
    <property type="match status" value="1"/>
</dbReference>
<evidence type="ECO:0000256" key="1">
    <source>
        <dbReference type="ARBA" id="ARBA00022468"/>
    </source>
</evidence>
<keyword evidence="9" id="KW-1185">Reference proteome</keyword>
<evidence type="ECO:0000256" key="2">
    <source>
        <dbReference type="ARBA" id="ARBA00022723"/>
    </source>
</evidence>
<dbReference type="PROSITE" id="PS00478">
    <property type="entry name" value="LIM_DOMAIN_1"/>
    <property type="match status" value="1"/>
</dbReference>
<dbReference type="GO" id="GO:0007165">
    <property type="term" value="P:signal transduction"/>
    <property type="evidence" value="ECO:0007669"/>
    <property type="project" value="InterPro"/>
</dbReference>
<keyword evidence="4" id="KW-0440">LIM domain</keyword>
<evidence type="ECO:0000256" key="4">
    <source>
        <dbReference type="PROSITE-ProRule" id="PRU00125"/>
    </source>
</evidence>
<feature type="domain" description="LIM zinc-binding" evidence="6">
    <location>
        <begin position="128"/>
        <end position="188"/>
    </location>
</feature>
<dbReference type="FunFam" id="2.10.110.10:FF:000058">
    <property type="entry name" value="Rho GTPase activator Lrg11"/>
    <property type="match status" value="1"/>
</dbReference>
<proteinExistence type="predicted"/>
<gene>
    <name evidence="8" type="ORF">BDP27DRAFT_1391414</name>
</gene>
<dbReference type="SMART" id="SM00132">
    <property type="entry name" value="LIM"/>
    <property type="match status" value="2"/>
</dbReference>
<feature type="compositionally biased region" description="Polar residues" evidence="5">
    <location>
        <begin position="557"/>
        <end position="566"/>
    </location>
</feature>
<dbReference type="EMBL" id="JADNRY010000025">
    <property type="protein sequence ID" value="KAF9072305.1"/>
    <property type="molecule type" value="Genomic_DNA"/>
</dbReference>
<feature type="compositionally biased region" description="Polar residues" evidence="5">
    <location>
        <begin position="755"/>
        <end position="769"/>
    </location>
</feature>
<dbReference type="CDD" id="cd09392">
    <property type="entry name" value="LIM2_Lrg1p_like"/>
    <property type="match status" value="1"/>
</dbReference>
<dbReference type="SUPFAM" id="SSF57716">
    <property type="entry name" value="Glucocorticoid receptor-like (DNA-binding domain)"/>
    <property type="match status" value="2"/>
</dbReference>
<evidence type="ECO:0000256" key="3">
    <source>
        <dbReference type="ARBA" id="ARBA00022833"/>
    </source>
</evidence>
<keyword evidence="3 4" id="KW-0862">Zinc</keyword>
<dbReference type="PANTHER" id="PTHR14963:SF7">
    <property type="entry name" value="RHO GTPASE-ACTIVATING PROTEIN 19"/>
    <property type="match status" value="1"/>
</dbReference>
<evidence type="ECO:0000259" key="7">
    <source>
        <dbReference type="PROSITE" id="PS50238"/>
    </source>
</evidence>
<dbReference type="SMART" id="SM00324">
    <property type="entry name" value="RhoGAP"/>
    <property type="match status" value="1"/>
</dbReference>
<dbReference type="GO" id="GO:0005737">
    <property type="term" value="C:cytoplasm"/>
    <property type="evidence" value="ECO:0007669"/>
    <property type="project" value="TreeGrafter"/>
</dbReference>
<dbReference type="PROSITE" id="PS50023">
    <property type="entry name" value="LIM_DOMAIN_2"/>
    <property type="match status" value="1"/>
</dbReference>
<dbReference type="InterPro" id="IPR008936">
    <property type="entry name" value="Rho_GTPase_activation_prot"/>
</dbReference>
<dbReference type="GO" id="GO:0046872">
    <property type="term" value="F:metal ion binding"/>
    <property type="evidence" value="ECO:0007669"/>
    <property type="project" value="UniProtKB-KW"/>
</dbReference>